<comment type="caution">
    <text evidence="2">The sequence shown here is derived from an EMBL/GenBank/DDBJ whole genome shotgun (WGS) entry which is preliminary data.</text>
</comment>
<evidence type="ECO:0000313" key="3">
    <source>
        <dbReference type="Proteomes" id="UP000193498"/>
    </source>
</evidence>
<keyword evidence="1" id="KW-0472">Membrane</keyword>
<dbReference type="AlphaFoldDB" id="A0A1Y1YA16"/>
<keyword evidence="1" id="KW-0812">Transmembrane</keyword>
<name>A0A1Y1YA16_9FUNG</name>
<reference evidence="2 3" key="1">
    <citation type="submission" date="2016-07" db="EMBL/GenBank/DDBJ databases">
        <title>Pervasive Adenine N6-methylation of Active Genes in Fungi.</title>
        <authorList>
            <consortium name="DOE Joint Genome Institute"/>
            <person name="Mondo S.J."/>
            <person name="Dannebaum R.O."/>
            <person name="Kuo R.C."/>
            <person name="Labutti K."/>
            <person name="Haridas S."/>
            <person name="Kuo A."/>
            <person name="Salamov A."/>
            <person name="Ahrendt S.R."/>
            <person name="Lipzen A."/>
            <person name="Sullivan W."/>
            <person name="Andreopoulos W.B."/>
            <person name="Clum A."/>
            <person name="Lindquist E."/>
            <person name="Daum C."/>
            <person name="Ramamoorthy G.K."/>
            <person name="Gryganskyi A."/>
            <person name="Culley D."/>
            <person name="Magnuson J.K."/>
            <person name="James T.Y."/>
            <person name="O'Malley M.A."/>
            <person name="Stajich J.E."/>
            <person name="Spatafora J.W."/>
            <person name="Visel A."/>
            <person name="Grigoriev I.V."/>
        </authorList>
    </citation>
    <scope>NUCLEOTIDE SEQUENCE [LARGE SCALE GENOMIC DNA]</scope>
    <source>
        <strain evidence="2 3">CBS 931.73</strain>
    </source>
</reference>
<feature type="transmembrane region" description="Helical" evidence="1">
    <location>
        <begin position="220"/>
        <end position="242"/>
    </location>
</feature>
<feature type="transmembrane region" description="Helical" evidence="1">
    <location>
        <begin position="146"/>
        <end position="166"/>
    </location>
</feature>
<dbReference type="OrthoDB" id="5557607at2759"/>
<feature type="transmembrane region" description="Helical" evidence="1">
    <location>
        <begin position="254"/>
        <end position="274"/>
    </location>
</feature>
<protein>
    <submittedName>
        <fullName evidence="2">Uncharacterized protein</fullName>
    </submittedName>
</protein>
<dbReference type="InParanoid" id="A0A1Y1YA16"/>
<sequence length="522" mass="59820">MSREVGSTWQMIVPLLILLALLNIPLCEAIIISPTRLALDSKQEPFILTHFTFGEGGQGRVSVGGFVGVSEYSLNKSFKIIVAERKNWLAVSELSSSWGQNYCDINTTYWGNSTLYFDITEFDRLKTPLNDNTSAMTFRIRTPGTYAVILLNCGSFGVKFSIYGSFYNVLQGKITHLPVGALPLPIIYLIFGAGVWPLILVPWLVNWYKHRTSKVMLHWLYLLYPGLQVLLCLYSTSAYRYISDTGENPGWLEAFRGCLIFATSFSYFLFRLLVSKGYGITRTRMSSQEHRMVFGVSAFVAAAETILQLFGGISVIMILVFYCIFYFYMHWNSSIHLKLIRLYVAKLREKPSTEQMVGVFVQKSRLIRWGCRVMTCFGCVSLLVSKHLAFMSELYLANTKPPPLQAQLIVYFVLPPAHGYVHHLVLQLIRCFDYVITGYLFWLRPIEDRIPITSHVLRRRELLERQTPTQRRQAVPSIMLENTTSGTPITHNIDGPQHSSELVSGRSRVVRRIRNWRWLRLN</sequence>
<dbReference type="PANTHER" id="PTHR21229">
    <property type="entry name" value="LUNG SEVEN TRANSMEMBRANE RECEPTOR"/>
    <property type="match status" value="1"/>
</dbReference>
<organism evidence="2 3">
    <name type="scientific">Basidiobolus meristosporus CBS 931.73</name>
    <dbReference type="NCBI Taxonomy" id="1314790"/>
    <lineage>
        <taxon>Eukaryota</taxon>
        <taxon>Fungi</taxon>
        <taxon>Fungi incertae sedis</taxon>
        <taxon>Zoopagomycota</taxon>
        <taxon>Entomophthoromycotina</taxon>
        <taxon>Basidiobolomycetes</taxon>
        <taxon>Basidiobolales</taxon>
        <taxon>Basidiobolaceae</taxon>
        <taxon>Basidiobolus</taxon>
    </lineage>
</organism>
<feature type="transmembrane region" description="Helical" evidence="1">
    <location>
        <begin position="295"/>
        <end position="328"/>
    </location>
</feature>
<accession>A0A1Y1YA16</accession>
<keyword evidence="3" id="KW-1185">Reference proteome</keyword>
<feature type="transmembrane region" description="Helical" evidence="1">
    <location>
        <begin position="12"/>
        <end position="32"/>
    </location>
</feature>
<dbReference type="InterPro" id="IPR009637">
    <property type="entry name" value="GPR107/GPR108-like"/>
</dbReference>
<dbReference type="GO" id="GO:0016020">
    <property type="term" value="C:membrane"/>
    <property type="evidence" value="ECO:0007669"/>
    <property type="project" value="InterPro"/>
</dbReference>
<dbReference type="EMBL" id="MCFE01000204">
    <property type="protein sequence ID" value="ORX94434.1"/>
    <property type="molecule type" value="Genomic_DNA"/>
</dbReference>
<evidence type="ECO:0000256" key="1">
    <source>
        <dbReference type="SAM" id="Phobius"/>
    </source>
</evidence>
<proteinExistence type="predicted"/>
<keyword evidence="1" id="KW-1133">Transmembrane helix</keyword>
<gene>
    <name evidence="2" type="ORF">K493DRAFT_337791</name>
</gene>
<evidence type="ECO:0000313" key="2">
    <source>
        <dbReference type="EMBL" id="ORX94434.1"/>
    </source>
</evidence>
<dbReference type="Proteomes" id="UP000193498">
    <property type="component" value="Unassembled WGS sequence"/>
</dbReference>
<dbReference type="GO" id="GO:0005794">
    <property type="term" value="C:Golgi apparatus"/>
    <property type="evidence" value="ECO:0007669"/>
    <property type="project" value="TreeGrafter"/>
</dbReference>
<feature type="transmembrane region" description="Helical" evidence="1">
    <location>
        <begin position="186"/>
        <end position="208"/>
    </location>
</feature>